<reference evidence="1 2" key="1">
    <citation type="submission" date="2011-08" db="EMBL/GenBank/DDBJ databases">
        <authorList>
            <person name="Weinstock G."/>
            <person name="Sodergren E."/>
            <person name="Clifton S."/>
            <person name="Fulton L."/>
            <person name="Fulton B."/>
            <person name="Courtney L."/>
            <person name="Fronick C."/>
            <person name="Harrison M."/>
            <person name="Strong C."/>
            <person name="Farmer C."/>
            <person name="Delahaunty K."/>
            <person name="Markovic C."/>
            <person name="Hall O."/>
            <person name="Minx P."/>
            <person name="Tomlinson C."/>
            <person name="Mitreva M."/>
            <person name="Hou S."/>
            <person name="Chen J."/>
            <person name="Wollam A."/>
            <person name="Pepin K.H."/>
            <person name="Johnson M."/>
            <person name="Bhonagiri V."/>
            <person name="Zhang X."/>
            <person name="Suruliraj S."/>
            <person name="Warren W."/>
            <person name="Chinwalla A."/>
            <person name="Mardis E.R."/>
            <person name="Wilson R.K."/>
        </authorList>
    </citation>
    <scope>NUCLEOTIDE SEQUENCE [LARGE SCALE GENOMIC DNA]</scope>
    <source>
        <strain evidence="1 2">F0432</strain>
    </source>
</reference>
<gene>
    <name evidence="1" type="ORF">HMPREF9080_02257</name>
</gene>
<organism evidence="1 2">
    <name type="scientific">Cardiobacterium valvarum F0432</name>
    <dbReference type="NCBI Taxonomy" id="797473"/>
    <lineage>
        <taxon>Bacteria</taxon>
        <taxon>Pseudomonadati</taxon>
        <taxon>Pseudomonadota</taxon>
        <taxon>Gammaproteobacteria</taxon>
        <taxon>Cardiobacteriales</taxon>
        <taxon>Cardiobacteriaceae</taxon>
        <taxon>Cardiobacterium</taxon>
    </lineage>
</organism>
<name>G9ZHJ9_9GAMM</name>
<dbReference type="EMBL" id="AGCM01000129">
    <property type="protein sequence ID" value="EHM52551.1"/>
    <property type="molecule type" value="Genomic_DNA"/>
</dbReference>
<dbReference type="AlphaFoldDB" id="G9ZHJ9"/>
<dbReference type="STRING" id="797473.HMPREF9080_02257"/>
<dbReference type="HOGENOM" id="CLU_3248999_0_0_6"/>
<comment type="caution">
    <text evidence="1">The sequence shown here is derived from an EMBL/GenBank/DDBJ whole genome shotgun (WGS) entry which is preliminary data.</text>
</comment>
<evidence type="ECO:0000313" key="2">
    <source>
        <dbReference type="Proteomes" id="UP000004750"/>
    </source>
</evidence>
<evidence type="ECO:0000313" key="1">
    <source>
        <dbReference type="EMBL" id="EHM52551.1"/>
    </source>
</evidence>
<accession>G9ZHJ9</accession>
<protein>
    <submittedName>
        <fullName evidence="1">Uncharacterized protein</fullName>
    </submittedName>
</protein>
<proteinExistence type="predicted"/>
<dbReference type="Proteomes" id="UP000004750">
    <property type="component" value="Unassembled WGS sequence"/>
</dbReference>
<sequence>MTGKAGSPVFIPLGGVIPFSLWGQAGMGVGQIALATNLVPQG</sequence>